<dbReference type="InterPro" id="IPR000266">
    <property type="entry name" value="Ribosomal_uS17"/>
</dbReference>
<evidence type="ECO:0000256" key="5">
    <source>
        <dbReference type="SAM" id="MobiDB-lite"/>
    </source>
</evidence>
<dbReference type="SUPFAM" id="SSF50249">
    <property type="entry name" value="Nucleic acid-binding proteins"/>
    <property type="match status" value="1"/>
</dbReference>
<dbReference type="PROSITE" id="PS00056">
    <property type="entry name" value="RIBOSOMAL_S17"/>
    <property type="match status" value="1"/>
</dbReference>
<dbReference type="Pfam" id="PF16205">
    <property type="entry name" value="Ribosomal_S17_N"/>
    <property type="match status" value="2"/>
</dbReference>
<dbReference type="GO" id="GO:0005840">
    <property type="term" value="C:ribosome"/>
    <property type="evidence" value="ECO:0007669"/>
    <property type="project" value="UniProtKB-KW"/>
</dbReference>
<dbReference type="PRINTS" id="PR00973">
    <property type="entry name" value="RIBOSOMALS17"/>
</dbReference>
<dbReference type="Gene3D" id="2.40.50.1000">
    <property type="match status" value="2"/>
</dbReference>
<comment type="similarity">
    <text evidence="1 4">Belongs to the universal ribosomal protein uS17 family.</text>
</comment>
<evidence type="ECO:0000256" key="1">
    <source>
        <dbReference type="ARBA" id="ARBA00010254"/>
    </source>
</evidence>
<feature type="domain" description="Small ribosomal subunit protein uS17 N-terminal" evidence="6">
    <location>
        <begin position="154"/>
        <end position="171"/>
    </location>
</feature>
<keyword evidence="8" id="KW-1185">Reference proteome</keyword>
<dbReference type="EMBL" id="JBFXLU010000051">
    <property type="protein sequence ID" value="KAL2848161.1"/>
    <property type="molecule type" value="Genomic_DNA"/>
</dbReference>
<comment type="caution">
    <text evidence="7">The sequence shown here is derived from an EMBL/GenBank/DDBJ whole genome shotgun (WGS) entry which is preliminary data.</text>
</comment>
<protein>
    <submittedName>
        <fullName evidence="7">Ribosomal protein S17-domain-containing protein</fullName>
    </submittedName>
</protein>
<dbReference type="Proteomes" id="UP001610446">
    <property type="component" value="Unassembled WGS sequence"/>
</dbReference>
<keyword evidence="3 4" id="KW-0687">Ribonucleoprotein</keyword>
<sequence>MATELTVQSERAFQKQPHIFLNQKTKAKSKKVGQARRWYKDVGLGFRTPKTAIEGSYIGMHFFVGFCGCGLADGGGPSPESEMRLHADQGGKRDNCATETNRSDRDETAGFSADYLVVVPGTILVESQCSDSGEDKPPMLRINSSFSLLTCRIIDKKCPFTGLVSIRGRILTGRVVSTKMHRTIIIRREYLHYVPKYNRYEKRHKNLAAHVSPAFRVEEGDWVTVGQCRPLSKTVRFNTLRVLPRTGKAVKSFSKF</sequence>
<evidence type="ECO:0000256" key="2">
    <source>
        <dbReference type="ARBA" id="ARBA00022980"/>
    </source>
</evidence>
<dbReference type="CDD" id="cd00364">
    <property type="entry name" value="Ribosomal_uS17"/>
    <property type="match status" value="1"/>
</dbReference>
<dbReference type="PANTHER" id="PTHR10744:SF9">
    <property type="entry name" value="40S RIBOSOMAL PROTEIN S11-RELATED"/>
    <property type="match status" value="1"/>
</dbReference>
<evidence type="ECO:0000256" key="4">
    <source>
        <dbReference type="RuleBase" id="RU003872"/>
    </source>
</evidence>
<reference evidence="7 8" key="1">
    <citation type="submission" date="2024-07" db="EMBL/GenBank/DDBJ databases">
        <title>Section-level genome sequencing and comparative genomics of Aspergillus sections Usti and Cavernicolus.</title>
        <authorList>
            <consortium name="Lawrence Berkeley National Laboratory"/>
            <person name="Nybo J.L."/>
            <person name="Vesth T.C."/>
            <person name="Theobald S."/>
            <person name="Frisvad J.C."/>
            <person name="Larsen T.O."/>
            <person name="Kjaerboelling I."/>
            <person name="Rothschild-Mancinelli K."/>
            <person name="Lyhne E.K."/>
            <person name="Kogle M.E."/>
            <person name="Barry K."/>
            <person name="Clum A."/>
            <person name="Na H."/>
            <person name="Ledsgaard L."/>
            <person name="Lin J."/>
            <person name="Lipzen A."/>
            <person name="Kuo A."/>
            <person name="Riley R."/>
            <person name="Mondo S."/>
            <person name="Labutti K."/>
            <person name="Haridas S."/>
            <person name="Pangalinan J."/>
            <person name="Salamov A.A."/>
            <person name="Simmons B.A."/>
            <person name="Magnuson J.K."/>
            <person name="Chen J."/>
            <person name="Drula E."/>
            <person name="Henrissat B."/>
            <person name="Wiebenga A."/>
            <person name="Lubbers R.J."/>
            <person name="Gomes A.C."/>
            <person name="Makela M.R."/>
            <person name="Stajich J."/>
            <person name="Grigoriev I.V."/>
            <person name="Mortensen U.H."/>
            <person name="De Vries R.P."/>
            <person name="Baker S.E."/>
            <person name="Andersen M.R."/>
        </authorList>
    </citation>
    <scope>NUCLEOTIDE SEQUENCE [LARGE SCALE GENOMIC DNA]</scope>
    <source>
        <strain evidence="7 8">CBS 123904</strain>
    </source>
</reference>
<feature type="region of interest" description="Disordered" evidence="5">
    <location>
        <begin position="78"/>
        <end position="106"/>
    </location>
</feature>
<evidence type="ECO:0000259" key="6">
    <source>
        <dbReference type="Pfam" id="PF16205"/>
    </source>
</evidence>
<name>A0ABR4K778_9EURO</name>
<evidence type="ECO:0000313" key="8">
    <source>
        <dbReference type="Proteomes" id="UP001610446"/>
    </source>
</evidence>
<dbReference type="Pfam" id="PF00366">
    <property type="entry name" value="Ribosomal_S17"/>
    <property type="match status" value="1"/>
</dbReference>
<proteinExistence type="inferred from homology"/>
<dbReference type="InterPro" id="IPR019979">
    <property type="entry name" value="Ribosomal_uS17_CS"/>
</dbReference>
<organism evidence="7 8">
    <name type="scientific">Aspergillus pseudoustus</name>
    <dbReference type="NCBI Taxonomy" id="1810923"/>
    <lineage>
        <taxon>Eukaryota</taxon>
        <taxon>Fungi</taxon>
        <taxon>Dikarya</taxon>
        <taxon>Ascomycota</taxon>
        <taxon>Pezizomycotina</taxon>
        <taxon>Eurotiomycetes</taxon>
        <taxon>Eurotiomycetidae</taxon>
        <taxon>Eurotiales</taxon>
        <taxon>Aspergillaceae</taxon>
        <taxon>Aspergillus</taxon>
        <taxon>Aspergillus subgen. Nidulantes</taxon>
    </lineage>
</organism>
<dbReference type="InterPro" id="IPR012340">
    <property type="entry name" value="NA-bd_OB-fold"/>
</dbReference>
<dbReference type="InterPro" id="IPR032440">
    <property type="entry name" value="Ribosomal_uS17_N"/>
</dbReference>
<feature type="compositionally biased region" description="Basic and acidic residues" evidence="5">
    <location>
        <begin position="81"/>
        <end position="106"/>
    </location>
</feature>
<evidence type="ECO:0000313" key="7">
    <source>
        <dbReference type="EMBL" id="KAL2848161.1"/>
    </source>
</evidence>
<dbReference type="PANTHER" id="PTHR10744">
    <property type="entry name" value="40S RIBOSOMAL PROTEIN S11 FAMILY MEMBER"/>
    <property type="match status" value="1"/>
</dbReference>
<evidence type="ECO:0000256" key="3">
    <source>
        <dbReference type="ARBA" id="ARBA00023274"/>
    </source>
</evidence>
<gene>
    <name evidence="7" type="ORF">BJY01DRAFT_246488</name>
</gene>
<feature type="domain" description="Small ribosomal subunit protein uS17 N-terminal" evidence="6">
    <location>
        <begin position="8"/>
        <end position="58"/>
    </location>
</feature>
<keyword evidence="2 4" id="KW-0689">Ribosomal protein</keyword>
<accession>A0ABR4K778</accession>